<protein>
    <submittedName>
        <fullName evidence="1">Uncharacterized protein</fullName>
    </submittedName>
</protein>
<gene>
    <name evidence="1" type="ORF">BWK72_20175</name>
</gene>
<sequence length="141" mass="15998">MDHNLDPQLTRTSMEFWRKVVDKKIPASNILKVHLMCHLASNLSYVFKVWQSWTTAFGLYKPTNVQDQIEFGALKAEITNFVAWTKSNLDNLKVMGEQKVHTDGGQDLLSGQEFRPAIRSLLNWIRKQKPANGNGQVATGV</sequence>
<dbReference type="Proteomes" id="UP000192505">
    <property type="component" value="Unassembled WGS sequence"/>
</dbReference>
<reference evidence="1 2" key="1">
    <citation type="submission" date="2017-01" db="EMBL/GenBank/DDBJ databases">
        <title>Novel large sulfur bacteria in the metagenomes of groundwater-fed chemosynthetic microbial mats in the Lake Huron basin.</title>
        <authorList>
            <person name="Sharrar A.M."/>
            <person name="Flood B.E."/>
            <person name="Bailey J.V."/>
            <person name="Jones D.S."/>
            <person name="Biddanda B."/>
            <person name="Ruberg S.A."/>
            <person name="Marcus D.N."/>
            <person name="Dick G.J."/>
        </authorList>
    </citation>
    <scope>NUCLEOTIDE SEQUENCE [LARGE SCALE GENOMIC DNA]</scope>
    <source>
        <strain evidence="1">A7</strain>
    </source>
</reference>
<proteinExistence type="predicted"/>
<comment type="caution">
    <text evidence="1">The sequence shown here is derived from an EMBL/GenBank/DDBJ whole genome shotgun (WGS) entry which is preliminary data.</text>
</comment>
<organism evidence="1 2">
    <name type="scientific">Rhodoferax ferrireducens</name>
    <dbReference type="NCBI Taxonomy" id="192843"/>
    <lineage>
        <taxon>Bacteria</taxon>
        <taxon>Pseudomonadati</taxon>
        <taxon>Pseudomonadota</taxon>
        <taxon>Betaproteobacteria</taxon>
        <taxon>Burkholderiales</taxon>
        <taxon>Comamonadaceae</taxon>
        <taxon>Rhodoferax</taxon>
    </lineage>
</organism>
<evidence type="ECO:0000313" key="2">
    <source>
        <dbReference type="Proteomes" id="UP000192505"/>
    </source>
</evidence>
<evidence type="ECO:0000313" key="1">
    <source>
        <dbReference type="EMBL" id="OQW85869.1"/>
    </source>
</evidence>
<dbReference type="EMBL" id="MTEI01000031">
    <property type="protein sequence ID" value="OQW85869.1"/>
    <property type="molecule type" value="Genomic_DNA"/>
</dbReference>
<accession>A0A1W9KP27</accession>
<name>A0A1W9KP27_9BURK</name>
<dbReference type="AlphaFoldDB" id="A0A1W9KP27"/>